<dbReference type="SUPFAM" id="SSF52913">
    <property type="entry name" value="RNA 3'-terminal phosphate cyclase, RPTC, insert domain"/>
    <property type="match status" value="1"/>
</dbReference>
<dbReference type="GO" id="GO:0003963">
    <property type="term" value="F:RNA-3'-phosphate cyclase activity"/>
    <property type="evidence" value="ECO:0007669"/>
    <property type="project" value="UniProtKB-EC"/>
</dbReference>
<proteinExistence type="inferred from homology"/>
<feature type="domain" description="RNA 3'-terminal phosphate cyclase insert" evidence="12">
    <location>
        <begin position="182"/>
        <end position="283"/>
    </location>
</feature>
<keyword evidence="10" id="KW-0067">ATP-binding</keyword>
<feature type="domain" description="RNA 3'-terminal phosphate cyclase" evidence="11">
    <location>
        <begin position="10"/>
        <end position="336"/>
    </location>
</feature>
<dbReference type="PIRSF" id="PIRSF005378">
    <property type="entry name" value="RNA3'_term_phos_cycl_euk"/>
    <property type="match status" value="1"/>
</dbReference>
<reference evidence="13 14" key="1">
    <citation type="journal article" date="2019" name="PLoS Biol.">
        <title>Sex chromosomes control vertical transmission of feminizing Wolbachia symbionts in an isopod.</title>
        <authorList>
            <person name="Becking T."/>
            <person name="Chebbi M.A."/>
            <person name="Giraud I."/>
            <person name="Moumen B."/>
            <person name="Laverre T."/>
            <person name="Caubet Y."/>
            <person name="Peccoud J."/>
            <person name="Gilbert C."/>
            <person name="Cordaux R."/>
        </authorList>
    </citation>
    <scope>NUCLEOTIDE SEQUENCE [LARGE SCALE GENOMIC DNA]</scope>
    <source>
        <strain evidence="13">ANa2</strain>
        <tissue evidence="13">Whole body excluding digestive tract and cuticle</tissue>
    </source>
</reference>
<dbReference type="GO" id="GO:0006396">
    <property type="term" value="P:RNA processing"/>
    <property type="evidence" value="ECO:0007669"/>
    <property type="project" value="InterPro"/>
</dbReference>
<dbReference type="InterPro" id="IPR017770">
    <property type="entry name" value="RNA3'_term_phos_cyc_type_1"/>
</dbReference>
<organism evidence="13 14">
    <name type="scientific">Armadillidium nasatum</name>
    <dbReference type="NCBI Taxonomy" id="96803"/>
    <lineage>
        <taxon>Eukaryota</taxon>
        <taxon>Metazoa</taxon>
        <taxon>Ecdysozoa</taxon>
        <taxon>Arthropoda</taxon>
        <taxon>Crustacea</taxon>
        <taxon>Multicrustacea</taxon>
        <taxon>Malacostraca</taxon>
        <taxon>Eumalacostraca</taxon>
        <taxon>Peracarida</taxon>
        <taxon>Isopoda</taxon>
        <taxon>Oniscidea</taxon>
        <taxon>Crinocheta</taxon>
        <taxon>Armadillidiidae</taxon>
        <taxon>Armadillidium</taxon>
    </lineage>
</organism>
<evidence type="ECO:0000256" key="9">
    <source>
        <dbReference type="PIRSR" id="PIRSR005378-1"/>
    </source>
</evidence>
<dbReference type="EMBL" id="SEYY01020393">
    <property type="protein sequence ID" value="KAB7497341.1"/>
    <property type="molecule type" value="Genomic_DNA"/>
</dbReference>
<dbReference type="Gene3D" id="3.65.10.20">
    <property type="entry name" value="RNA 3'-terminal phosphate cyclase domain"/>
    <property type="match status" value="1"/>
</dbReference>
<dbReference type="InterPro" id="IPR023797">
    <property type="entry name" value="RNA3'_phos_cyclase_dom"/>
</dbReference>
<dbReference type="NCBIfam" id="TIGR03399">
    <property type="entry name" value="RNA_3prim_cycl"/>
    <property type="match status" value="1"/>
</dbReference>
<dbReference type="Gene3D" id="3.30.360.20">
    <property type="entry name" value="RNA 3'-terminal phosphate cyclase, insert domain"/>
    <property type="match status" value="1"/>
</dbReference>
<comment type="similarity">
    <text evidence="1">Belongs to the RNA 3'-terminal cyclase family. Type 1 subfamily.</text>
</comment>
<evidence type="ECO:0000256" key="5">
    <source>
        <dbReference type="ARBA" id="ARBA00022741"/>
    </source>
</evidence>
<dbReference type="PANTHER" id="PTHR11096:SF0">
    <property type="entry name" value="RNA 3'-TERMINAL PHOSPHATE CYCLASE"/>
    <property type="match status" value="1"/>
</dbReference>
<evidence type="ECO:0000259" key="12">
    <source>
        <dbReference type="Pfam" id="PF05189"/>
    </source>
</evidence>
<evidence type="ECO:0000256" key="1">
    <source>
        <dbReference type="ARBA" id="ARBA00009206"/>
    </source>
</evidence>
<dbReference type="SUPFAM" id="SSF55205">
    <property type="entry name" value="EPT/RTPC-like"/>
    <property type="match status" value="2"/>
</dbReference>
<dbReference type="Proteomes" id="UP000326759">
    <property type="component" value="Unassembled WGS sequence"/>
</dbReference>
<dbReference type="PANTHER" id="PTHR11096">
    <property type="entry name" value="RNA 3' TERMINAL PHOSPHATE CYCLASE"/>
    <property type="match status" value="1"/>
</dbReference>
<dbReference type="GO" id="GO:0005524">
    <property type="term" value="F:ATP binding"/>
    <property type="evidence" value="ECO:0007669"/>
    <property type="project" value="UniProtKB-KW"/>
</dbReference>
<dbReference type="Pfam" id="PF01137">
    <property type="entry name" value="RTC"/>
    <property type="match status" value="1"/>
</dbReference>
<keyword evidence="4" id="KW-0436">Ligase</keyword>
<evidence type="ECO:0000256" key="4">
    <source>
        <dbReference type="ARBA" id="ARBA00022598"/>
    </source>
</evidence>
<dbReference type="InterPro" id="IPR000228">
    <property type="entry name" value="RNA3'_term_phos_cyc"/>
</dbReference>
<dbReference type="AlphaFoldDB" id="A0A5N5ST04"/>
<dbReference type="InterPro" id="IPR013792">
    <property type="entry name" value="RNA3'P_cycl/enolpyr_Trfase_a/b"/>
</dbReference>
<feature type="binding site" evidence="10">
    <location>
        <begin position="293"/>
        <end position="297"/>
    </location>
    <ligand>
        <name>ATP</name>
        <dbReference type="ChEBI" id="CHEBI:30616"/>
    </ligand>
</feature>
<dbReference type="InterPro" id="IPR013791">
    <property type="entry name" value="RNA3'-term_phos_cycl_insert"/>
</dbReference>
<name>A0A5N5ST04_9CRUS</name>
<comment type="caution">
    <text evidence="13">The sequence shown here is derived from an EMBL/GenBank/DDBJ whole genome shotgun (WGS) entry which is preliminary data.</text>
</comment>
<evidence type="ECO:0000256" key="3">
    <source>
        <dbReference type="ARBA" id="ARBA00021428"/>
    </source>
</evidence>
<evidence type="ECO:0000256" key="6">
    <source>
        <dbReference type="ARBA" id="ARBA00024481"/>
    </source>
</evidence>
<sequence length="361" mass="38440">MKIPIDGSKLEGGGQILRMSSALSCILNIPISVTNIRGNRSKPGLKAQHLTGLQLLKSLSNAELVGGKMNSMEIDFTPDDVVGGPLSADTKTAGSVSLLIQSVLPCSLFGKKESIFTLKGGTNAEMAPQIDYTLMVFKEICAKFGVSFELSVNKRGFFPVGKGEVTLRVSPLKECLKPIEMLDQGQVVSIKGRSLVSGVLPTKMAHQMADSAERELKKALGSNTRINIERFKENPAKAVGNGSCIILWAETSTGCFLGSSSLGKRGVSPEQVGGQAAGDLIQCLLSKSCVDSHCQDQVVLFMALAKGKSSIRTTELTLHTQTAIYVAELMTKAKFNTIEDKESGTIILECEGIGLEPSATQ</sequence>
<evidence type="ECO:0000256" key="8">
    <source>
        <dbReference type="ARBA" id="ARBA00045867"/>
    </source>
</evidence>
<keyword evidence="5 10" id="KW-0547">Nucleotide-binding</keyword>
<evidence type="ECO:0000256" key="2">
    <source>
        <dbReference type="ARBA" id="ARBA00012725"/>
    </source>
</evidence>
<comment type="function">
    <text evidence="8">Catalyzes the conversion of 3'-phosphate to a 2',3'-cyclic phosphodiester at the end of RNA. The mechanism of action of the enzyme occurs in 3 steps: (A) adenylation of the enzyme by ATP; (B) transfer of adenylate to an RNA-N3'P to produce RNA-N3'PP5'A; (C) and attack of the adjacent 2'-hydroxyl on the 3'-phosphorus in the diester linkage to produce the cyclic end product. Likely functions in some aspects of cellular RNA processing. Function plays an important role in regulating axon regeneration by inhibiting central nervous system (CNS) axon regeneration following optic nerve injury.</text>
</comment>
<comment type="catalytic activity">
    <reaction evidence="6">
        <text>a 3'-end 3'-phospho-ribonucleotide-RNA + ATP = a 3'-end 2',3'-cyclophospho-ribonucleotide-RNA + AMP + diphosphate</text>
        <dbReference type="Rhea" id="RHEA:23976"/>
        <dbReference type="Rhea" id="RHEA-COMP:10463"/>
        <dbReference type="Rhea" id="RHEA-COMP:10464"/>
        <dbReference type="ChEBI" id="CHEBI:30616"/>
        <dbReference type="ChEBI" id="CHEBI:33019"/>
        <dbReference type="ChEBI" id="CHEBI:83062"/>
        <dbReference type="ChEBI" id="CHEBI:83064"/>
        <dbReference type="ChEBI" id="CHEBI:456215"/>
        <dbReference type="EC" id="6.5.1.4"/>
    </reaction>
</comment>
<evidence type="ECO:0000256" key="7">
    <source>
        <dbReference type="ARBA" id="ARBA00032543"/>
    </source>
</evidence>
<evidence type="ECO:0000313" key="13">
    <source>
        <dbReference type="EMBL" id="KAB7497341.1"/>
    </source>
</evidence>
<gene>
    <name evidence="13" type="primary">RtcA</name>
    <name evidence="13" type="ORF">Anas_07185</name>
</gene>
<accession>A0A5N5ST04</accession>
<evidence type="ECO:0000313" key="14">
    <source>
        <dbReference type="Proteomes" id="UP000326759"/>
    </source>
</evidence>
<feature type="binding site" evidence="10">
    <location>
        <position position="101"/>
    </location>
    <ligand>
        <name>ATP</name>
        <dbReference type="ChEBI" id="CHEBI:30616"/>
    </ligand>
</feature>
<dbReference type="HAMAP" id="MF_00200">
    <property type="entry name" value="RTC"/>
    <property type="match status" value="1"/>
</dbReference>
<dbReference type="InterPro" id="IPR036553">
    <property type="entry name" value="RPTC_insert"/>
</dbReference>
<dbReference type="Pfam" id="PF05189">
    <property type="entry name" value="RTC_insert"/>
    <property type="match status" value="1"/>
</dbReference>
<dbReference type="GO" id="GO:0005634">
    <property type="term" value="C:nucleus"/>
    <property type="evidence" value="ECO:0007669"/>
    <property type="project" value="TreeGrafter"/>
</dbReference>
<protein>
    <recommendedName>
        <fullName evidence="3">RNA 3'-terminal phosphate cyclase</fullName>
        <ecNumber evidence="2">6.5.1.4</ecNumber>
    </recommendedName>
    <alternativeName>
        <fullName evidence="7">RNA terminal phosphate cyclase domain-containing protein 1</fullName>
    </alternativeName>
</protein>
<keyword evidence="14" id="KW-1185">Reference proteome</keyword>
<dbReference type="EC" id="6.5.1.4" evidence="2"/>
<dbReference type="FunFam" id="3.30.360.20:FF:000002">
    <property type="entry name" value="RNA terminal phosphate cyclase-like 1"/>
    <property type="match status" value="1"/>
</dbReference>
<evidence type="ECO:0000256" key="10">
    <source>
        <dbReference type="PIRSR" id="PIRSR005378-2"/>
    </source>
</evidence>
<dbReference type="InterPro" id="IPR037136">
    <property type="entry name" value="RNA3'_phos_cyclase_dom_sf"/>
</dbReference>
<evidence type="ECO:0000259" key="11">
    <source>
        <dbReference type="Pfam" id="PF01137"/>
    </source>
</evidence>
<feature type="active site" description="Tele-AMP-histidine intermediate" evidence="9">
    <location>
        <position position="319"/>
    </location>
</feature>
<dbReference type="OrthoDB" id="25029at2759"/>